<keyword evidence="5 8" id="KW-1133">Transmembrane helix</keyword>
<evidence type="ECO:0000256" key="2">
    <source>
        <dbReference type="ARBA" id="ARBA00008806"/>
    </source>
</evidence>
<dbReference type="RefSeq" id="WP_167839258.1">
    <property type="nucleotide sequence ID" value="NZ_CP047617.1"/>
</dbReference>
<keyword evidence="4 8" id="KW-0812">Transmembrane</keyword>
<dbReference type="EMBL" id="CP047617">
    <property type="protein sequence ID" value="QIW55029.1"/>
    <property type="molecule type" value="Genomic_DNA"/>
</dbReference>
<evidence type="ECO:0000256" key="8">
    <source>
        <dbReference type="SAM" id="Phobius"/>
    </source>
</evidence>
<protein>
    <submittedName>
        <fullName evidence="9">Type IV secretory system conjugative DNA transfer family protein</fullName>
    </submittedName>
</protein>
<dbReference type="PANTHER" id="PTHR37937:SF1">
    <property type="entry name" value="CONJUGATIVE TRANSFER: DNA TRANSPORT"/>
    <property type="match status" value="1"/>
</dbReference>
<evidence type="ECO:0000256" key="6">
    <source>
        <dbReference type="ARBA" id="ARBA00023136"/>
    </source>
</evidence>
<keyword evidence="7" id="KW-0175">Coiled coil</keyword>
<dbReference type="InterPro" id="IPR051539">
    <property type="entry name" value="T4SS-coupling_protein"/>
</dbReference>
<comment type="similarity">
    <text evidence="2">Belongs to the VirD4/TraG family.</text>
</comment>
<feature type="coiled-coil region" evidence="7">
    <location>
        <begin position="688"/>
        <end position="734"/>
    </location>
</feature>
<keyword evidence="9" id="KW-0614">Plasmid</keyword>
<gene>
    <name evidence="9" type="ORF">GU336_12650</name>
</gene>
<feature type="transmembrane region" description="Helical" evidence="8">
    <location>
        <begin position="16"/>
        <end position="49"/>
    </location>
</feature>
<dbReference type="Pfam" id="PF02534">
    <property type="entry name" value="T4SS-DNA_transf"/>
    <property type="match status" value="1"/>
</dbReference>
<feature type="transmembrane region" description="Helical" evidence="8">
    <location>
        <begin position="69"/>
        <end position="95"/>
    </location>
</feature>
<accession>A0A6H0UI82</accession>
<evidence type="ECO:0000256" key="3">
    <source>
        <dbReference type="ARBA" id="ARBA00022475"/>
    </source>
</evidence>
<name>A0A6H0UI82_9LACT</name>
<reference evidence="9 10" key="1">
    <citation type="submission" date="2019-12" db="EMBL/GenBank/DDBJ databases">
        <title>Whole genome sequences of Lactococcus raffinolactis strains isolated from sewage.</title>
        <authorList>
            <person name="Ybazeta G."/>
            <person name="Ross M."/>
            <person name="Brabant-Kirwan D."/>
            <person name="Saleh M."/>
            <person name="Dillon J.A."/>
            <person name="Splinter K."/>
            <person name="Nokhbeh R."/>
        </authorList>
    </citation>
    <scope>NUCLEOTIDE SEQUENCE [LARGE SCALE GENOMIC DNA]</scope>
    <source>
        <strain evidence="9 10">Lr_19_5</strain>
        <plasmid evidence="10">plraf_19_5_1</plasmid>
    </source>
</reference>
<dbReference type="CDD" id="cd01127">
    <property type="entry name" value="TrwB_TraG_TraD_VirD4"/>
    <property type="match status" value="1"/>
</dbReference>
<comment type="subcellular location">
    <subcellularLocation>
        <location evidence="1">Cell membrane</location>
        <topology evidence="1">Multi-pass membrane protein</topology>
    </subcellularLocation>
</comment>
<evidence type="ECO:0000313" key="10">
    <source>
        <dbReference type="Proteomes" id="UP000501945"/>
    </source>
</evidence>
<organism evidence="9 10">
    <name type="scientific">Pseudolactococcus raffinolactis</name>
    <dbReference type="NCBI Taxonomy" id="1366"/>
    <lineage>
        <taxon>Bacteria</taxon>
        <taxon>Bacillati</taxon>
        <taxon>Bacillota</taxon>
        <taxon>Bacilli</taxon>
        <taxon>Lactobacillales</taxon>
        <taxon>Streptococcaceae</taxon>
        <taxon>Pseudolactococcus</taxon>
    </lineage>
</organism>
<evidence type="ECO:0000256" key="4">
    <source>
        <dbReference type="ARBA" id="ARBA00022692"/>
    </source>
</evidence>
<dbReference type="Gene3D" id="3.40.50.300">
    <property type="entry name" value="P-loop containing nucleotide triphosphate hydrolases"/>
    <property type="match status" value="1"/>
</dbReference>
<dbReference type="AlphaFoldDB" id="A0A6H0UI82"/>
<evidence type="ECO:0000256" key="1">
    <source>
        <dbReference type="ARBA" id="ARBA00004651"/>
    </source>
</evidence>
<dbReference type="GO" id="GO:0005886">
    <property type="term" value="C:plasma membrane"/>
    <property type="evidence" value="ECO:0007669"/>
    <property type="project" value="UniProtKB-SubCell"/>
</dbReference>
<dbReference type="InterPro" id="IPR003688">
    <property type="entry name" value="TraG/VirD4"/>
</dbReference>
<evidence type="ECO:0000256" key="7">
    <source>
        <dbReference type="SAM" id="Coils"/>
    </source>
</evidence>
<evidence type="ECO:0000256" key="5">
    <source>
        <dbReference type="ARBA" id="ARBA00022989"/>
    </source>
</evidence>
<keyword evidence="3" id="KW-1003">Cell membrane</keyword>
<keyword evidence="6 8" id="KW-0472">Membrane</keyword>
<dbReference type="InterPro" id="IPR027417">
    <property type="entry name" value="P-loop_NTPase"/>
</dbReference>
<dbReference type="Proteomes" id="UP000501945">
    <property type="component" value="Plasmid pLraf_19_5_1"/>
</dbReference>
<sequence length="837" mass="95950">MNTAFKQYKKWFANPYFLLALCLIIFFTTSVVFFLLWNIASLIFLALKVNLFSGFVNPNGISAMIGAGFNWGLFVPVMTTLSRIGYLFVLLFVGFKSWRKIYDIRVSFVDLNKGTKGTSRFTTFSEVKEQFVKVPLSNEIYSGPAGVPIIMDPDRKHVYIDTTSTNRKVNGATQSGKTQAYSYPAIDLNIRAEIPDTMIINDLKGSMSKMTLGNKLAKKRFNISVLNFIDPKNSIRYNPFHQVWTYVSHGMDAQAEKEIGAVAYTHIYEKNQQDPKWNDGAIATFSAISLILVRFAKKYHQPKWLNPTAFMDLVVSYAVADDNGNNVLDAYIRSFPSTDPIRLLYNPAAIATRKQRESFYMILSTTMTNMYANENIRYMTSGMDVDFVKLAYPDKIANGKLAKPTMLFVVFPEGDKAYAKLMTTFYTQMISAQAQAAARSSSGKFDRRIHFLLEEVFNIPPIPDLETTLNVGLERGHVFSMIYQLEKQAKMTYGEDRADVVLGGAGLSYFIMSDDDKDLNAWSDSLGKSTVIGLNRSGDLLDTDKSYTEMEDQRDLLFSDELGLLLPGEWVVRRRKFRQDLENNPVRPRPIFAKYKSEMVNGKEKLTPETNMSFAYQYLFSDERFNNHLTMDELDYRENLDKDFEGNKIDRKISIEDLSIPHDLFEATVKCALGRPDDEDYALNQSNLMIIEKRMREEQLTKEEVEENTILRRKEKIRREQENLEKSELKKQEKLFNQSLKEAVLSNQQRSNMPVVPNSFGALIVDVFVGSKREELVELIQSQFPRNADEKFTEISNLQYVRQLQDYLEHNLGTSAKDKDFKAKLNHLINKDVTLTN</sequence>
<evidence type="ECO:0000313" key="9">
    <source>
        <dbReference type="EMBL" id="QIW55029.1"/>
    </source>
</evidence>
<proteinExistence type="inferred from homology"/>
<geneLocation type="plasmid" evidence="10">
    <name>plraf_19_5_1</name>
</geneLocation>
<dbReference type="SUPFAM" id="SSF52540">
    <property type="entry name" value="P-loop containing nucleoside triphosphate hydrolases"/>
    <property type="match status" value="1"/>
</dbReference>
<dbReference type="PANTHER" id="PTHR37937">
    <property type="entry name" value="CONJUGATIVE TRANSFER: DNA TRANSPORT"/>
    <property type="match status" value="1"/>
</dbReference>